<feature type="domain" description="USP" evidence="4">
    <location>
        <begin position="306"/>
        <end position="632"/>
    </location>
</feature>
<keyword evidence="2" id="KW-0645">Protease</keyword>
<dbReference type="GO" id="GO:0016579">
    <property type="term" value="P:protein deubiquitination"/>
    <property type="evidence" value="ECO:0007669"/>
    <property type="project" value="InterPro"/>
</dbReference>
<keyword evidence="2" id="KW-0788">Thiol protease</keyword>
<reference evidence="5 6" key="1">
    <citation type="submission" date="2013-11" db="EMBL/GenBank/DDBJ databases">
        <title>Opisthorchis viverrini - life in the bile duct.</title>
        <authorList>
            <person name="Young N.D."/>
            <person name="Nagarajan N."/>
            <person name="Lin S.J."/>
            <person name="Korhonen P.K."/>
            <person name="Jex A.R."/>
            <person name="Hall R.S."/>
            <person name="Safavi-Hemami H."/>
            <person name="Kaewkong W."/>
            <person name="Bertrand D."/>
            <person name="Gao S."/>
            <person name="Seet Q."/>
            <person name="Wongkham S."/>
            <person name="Teh B.T."/>
            <person name="Wongkham C."/>
            <person name="Intapan P.M."/>
            <person name="Maleewong W."/>
            <person name="Yang X."/>
            <person name="Hu M."/>
            <person name="Wang Z."/>
            <person name="Hofmann A."/>
            <person name="Sternberg P.W."/>
            <person name="Tan P."/>
            <person name="Wang J."/>
            <person name="Gasser R.B."/>
        </authorList>
    </citation>
    <scope>NUCLEOTIDE SEQUENCE [LARGE SCALE GENOMIC DNA]</scope>
</reference>
<dbReference type="InterPro" id="IPR050185">
    <property type="entry name" value="Ub_carboxyl-term_hydrolase"/>
</dbReference>
<dbReference type="GO" id="GO:0004843">
    <property type="term" value="F:cysteine-type deubiquitinase activity"/>
    <property type="evidence" value="ECO:0007669"/>
    <property type="project" value="UniProtKB-UniRule"/>
</dbReference>
<dbReference type="SUPFAM" id="SSF54001">
    <property type="entry name" value="Cysteine proteinases"/>
    <property type="match status" value="1"/>
</dbReference>
<evidence type="ECO:0000313" key="6">
    <source>
        <dbReference type="Proteomes" id="UP000054324"/>
    </source>
</evidence>
<dbReference type="GO" id="GO:0006508">
    <property type="term" value="P:proteolysis"/>
    <property type="evidence" value="ECO:0007669"/>
    <property type="project" value="UniProtKB-KW"/>
</dbReference>
<dbReference type="KEGG" id="ovi:T265_01516"/>
<feature type="compositionally biased region" description="Low complexity" evidence="3">
    <location>
        <begin position="254"/>
        <end position="271"/>
    </location>
</feature>
<comment type="similarity">
    <text evidence="2">Belongs to the peptidase C19 family.</text>
</comment>
<dbReference type="RefSeq" id="XP_009163821.1">
    <property type="nucleotide sequence ID" value="XM_009165557.1"/>
</dbReference>
<dbReference type="InterPro" id="IPR018200">
    <property type="entry name" value="USP_CS"/>
</dbReference>
<dbReference type="GeneID" id="20315704"/>
<dbReference type="PROSITE" id="PS50235">
    <property type="entry name" value="USP_3"/>
    <property type="match status" value="1"/>
</dbReference>
<dbReference type="PROSITE" id="PS00972">
    <property type="entry name" value="USP_1"/>
    <property type="match status" value="1"/>
</dbReference>
<dbReference type="Pfam" id="PF00443">
    <property type="entry name" value="UCH"/>
    <property type="match status" value="1"/>
</dbReference>
<organism evidence="5 6">
    <name type="scientific">Opisthorchis viverrini</name>
    <name type="common">Southeast Asian liver fluke</name>
    <dbReference type="NCBI Taxonomy" id="6198"/>
    <lineage>
        <taxon>Eukaryota</taxon>
        <taxon>Metazoa</taxon>
        <taxon>Spiralia</taxon>
        <taxon>Lophotrochozoa</taxon>
        <taxon>Platyhelminthes</taxon>
        <taxon>Trematoda</taxon>
        <taxon>Digenea</taxon>
        <taxon>Opisthorchiida</taxon>
        <taxon>Opisthorchiata</taxon>
        <taxon>Opisthorchiidae</taxon>
        <taxon>Opisthorchis</taxon>
    </lineage>
</organism>
<feature type="compositionally biased region" description="Polar residues" evidence="3">
    <location>
        <begin position="272"/>
        <end position="287"/>
    </location>
</feature>
<keyword evidence="2" id="KW-0833">Ubl conjugation pathway</keyword>
<dbReference type="EC" id="3.4.19.12" evidence="2"/>
<dbReference type="AlphaFoldDB" id="A0A075AIY9"/>
<dbReference type="PANTHER" id="PTHR21646">
    <property type="entry name" value="UBIQUITIN CARBOXYL-TERMINAL HYDROLASE"/>
    <property type="match status" value="1"/>
</dbReference>
<dbReference type="Proteomes" id="UP000054324">
    <property type="component" value="Unassembled WGS sequence"/>
</dbReference>
<accession>A0A075AIY9</accession>
<evidence type="ECO:0000256" key="3">
    <source>
        <dbReference type="SAM" id="MobiDB-lite"/>
    </source>
</evidence>
<dbReference type="InterPro" id="IPR038765">
    <property type="entry name" value="Papain-like_cys_pep_sf"/>
</dbReference>
<dbReference type="InterPro" id="IPR001394">
    <property type="entry name" value="Peptidase_C19_UCH"/>
</dbReference>
<dbReference type="Gene3D" id="3.90.70.10">
    <property type="entry name" value="Cysteine proteinases"/>
    <property type="match status" value="1"/>
</dbReference>
<evidence type="ECO:0000256" key="2">
    <source>
        <dbReference type="RuleBase" id="RU366025"/>
    </source>
</evidence>
<dbReference type="InterPro" id="IPR028889">
    <property type="entry name" value="USP"/>
</dbReference>
<dbReference type="EMBL" id="KL596634">
    <property type="protein sequence ID" value="KER32464.1"/>
    <property type="molecule type" value="Genomic_DNA"/>
</dbReference>
<proteinExistence type="inferred from homology"/>
<dbReference type="STRING" id="6198.A0A075AIY9"/>
<keyword evidence="2" id="KW-0378">Hydrolase</keyword>
<gene>
    <name evidence="5" type="ORF">T265_01516</name>
</gene>
<dbReference type="CDD" id="cd02674">
    <property type="entry name" value="Peptidase_C19R"/>
    <property type="match status" value="1"/>
</dbReference>
<dbReference type="CTD" id="20315704"/>
<feature type="region of interest" description="Disordered" evidence="3">
    <location>
        <begin position="196"/>
        <end position="230"/>
    </location>
</feature>
<name>A0A075AIY9_OPIVI</name>
<dbReference type="OrthoDB" id="265306at2759"/>
<keyword evidence="6" id="KW-1185">Reference proteome</keyword>
<sequence length="744" mass="84013">MSTSLDIYGQRRKEYSGNTSTCLSFVSKRHFSRPIHNESVNFLGNLRSCGEKPVYGTRYSRSSYTFHSPSVLRRTNTTSIPISRMTNLPNLTHSESKGLLNLTSKPTIHRDSYPTWSRAKENGLGDMSSNHKLYSPNRHRNIREYSLKPQTDGINASSNCSLDFSKYLTTRSVEDQRDLRSKIDRTASSELATLNLNDNHYNATPPTSPPPVAARTKWSSSGCKGGEGQSSAAESALSICDELPSSTAHLNHLSSEPCSSTETSNSSNNSSAPRWSNVSRTSPSSTFPAKPIQTGNHCVHPNGGLVGLNNLGNTCFMNSIIQCLSNTHPLLEYCISERYVNDLNKSSTMRGNLFTAYASLMNELWDPEMFESSTSPMQFKTQIQRFAPRFVGYSQQDSQEFLRYVLEGLHNEVNRVTKRPHPVTPDYAAEDKLADRDKADLYWKRYLSMDNSAIVDLFVGQLMSTLECAECGFKSTTFDPFWDLSLPIPKKANVNIMDCLRLFTSKEDLDGHERPMCGRCKVRRRCTKHFSLQKFPHLKRFSGERFRSKMSVLVDYPLNDLNLSEFASPSCQQRYARYNLYAVSNHSGSVYAGHYTAICRHHYRNSWYDYNDSRALRLLGLPALVLFIHSQVNSGMPDIICTRSPITQEVFTPDITRPYADITIGTPGMTTMTVVRFQAVFNTVPQIHFEQQPFNVRFMRTGHHSNLIPHLPCGSCRFLPTRPADFIHYTSPNYFQPTLSALAA</sequence>
<dbReference type="PANTHER" id="PTHR21646:SF23">
    <property type="entry name" value="UBIQUITIN CARBOXYL-TERMINAL HYDROLASE USP2"/>
    <property type="match status" value="1"/>
</dbReference>
<evidence type="ECO:0000259" key="4">
    <source>
        <dbReference type="PROSITE" id="PS50235"/>
    </source>
</evidence>
<protein>
    <recommendedName>
        <fullName evidence="2">Ubiquitin carboxyl-terminal hydrolase</fullName>
        <ecNumber evidence="2">3.4.19.12</ecNumber>
    </recommendedName>
</protein>
<evidence type="ECO:0000313" key="5">
    <source>
        <dbReference type="EMBL" id="KER32464.1"/>
    </source>
</evidence>
<feature type="region of interest" description="Disordered" evidence="3">
    <location>
        <begin position="251"/>
        <end position="289"/>
    </location>
</feature>
<evidence type="ECO:0000256" key="1">
    <source>
        <dbReference type="ARBA" id="ARBA00000707"/>
    </source>
</evidence>
<comment type="catalytic activity">
    <reaction evidence="1 2">
        <text>Thiol-dependent hydrolysis of ester, thioester, amide, peptide and isopeptide bonds formed by the C-terminal Gly of ubiquitin (a 76-residue protein attached to proteins as an intracellular targeting signal).</text>
        <dbReference type="EC" id="3.4.19.12"/>
    </reaction>
</comment>
<dbReference type="PROSITE" id="PS00973">
    <property type="entry name" value="USP_2"/>
    <property type="match status" value="1"/>
</dbReference>